<feature type="domain" description="ABC transmembrane type-1" evidence="8">
    <location>
        <begin position="1"/>
        <end position="92"/>
    </location>
</feature>
<evidence type="ECO:0000256" key="1">
    <source>
        <dbReference type="ARBA" id="ARBA00004651"/>
    </source>
</evidence>
<feature type="non-terminal residue" evidence="9">
    <location>
        <position position="1"/>
    </location>
</feature>
<comment type="similarity">
    <text evidence="7">Belongs to the binding-protein-dependent transport system permease family.</text>
</comment>
<comment type="caution">
    <text evidence="9">The sequence shown here is derived from an EMBL/GenBank/DDBJ whole genome shotgun (WGS) entry which is preliminary data.</text>
</comment>
<proteinExistence type="inferred from homology"/>
<dbReference type="AlphaFoldDB" id="A0A432GB68"/>
<gene>
    <name evidence="9" type="ORF">DSY98_03605</name>
</gene>
<accession>A0A432GB68</accession>
<dbReference type="PANTHER" id="PTHR43163">
    <property type="entry name" value="DIPEPTIDE TRANSPORT SYSTEM PERMEASE PROTEIN DPPB-RELATED"/>
    <property type="match status" value="1"/>
</dbReference>
<dbReference type="InterPro" id="IPR035906">
    <property type="entry name" value="MetI-like_sf"/>
</dbReference>
<evidence type="ECO:0000313" key="10">
    <source>
        <dbReference type="Proteomes" id="UP000286732"/>
    </source>
</evidence>
<dbReference type="Proteomes" id="UP000286732">
    <property type="component" value="Unassembled WGS sequence"/>
</dbReference>
<feature type="transmembrane region" description="Helical" evidence="7">
    <location>
        <begin position="77"/>
        <end position="99"/>
    </location>
</feature>
<organism evidence="9 10">
    <name type="scientific">SAR324 cluster bacterium</name>
    <dbReference type="NCBI Taxonomy" id="2024889"/>
    <lineage>
        <taxon>Bacteria</taxon>
        <taxon>Deltaproteobacteria</taxon>
        <taxon>SAR324 cluster</taxon>
    </lineage>
</organism>
<dbReference type="EMBL" id="QNZM01000139">
    <property type="protein sequence ID" value="RTZ80889.1"/>
    <property type="molecule type" value="Genomic_DNA"/>
</dbReference>
<evidence type="ECO:0000256" key="3">
    <source>
        <dbReference type="ARBA" id="ARBA00022475"/>
    </source>
</evidence>
<dbReference type="PANTHER" id="PTHR43163:SF6">
    <property type="entry name" value="DIPEPTIDE TRANSPORT SYSTEM PERMEASE PROTEIN DPPB-RELATED"/>
    <property type="match status" value="1"/>
</dbReference>
<evidence type="ECO:0000259" key="8">
    <source>
        <dbReference type="PROSITE" id="PS50928"/>
    </source>
</evidence>
<evidence type="ECO:0000313" key="9">
    <source>
        <dbReference type="EMBL" id="RTZ80889.1"/>
    </source>
</evidence>
<dbReference type="GO" id="GO:0071916">
    <property type="term" value="F:dipeptide transmembrane transporter activity"/>
    <property type="evidence" value="ECO:0007669"/>
    <property type="project" value="TreeGrafter"/>
</dbReference>
<sequence>REDFVRTARAKGLSRNAALWRHAVRNALIPVVTILGLQLSFLLAGTIIIENVFYLPGLGRLLFQAIAQRDLVVVKNIVILLAATVVTINFLVDMFYAALDPRLRSGGHE</sequence>
<evidence type="ECO:0000256" key="7">
    <source>
        <dbReference type="RuleBase" id="RU363032"/>
    </source>
</evidence>
<dbReference type="InterPro" id="IPR000515">
    <property type="entry name" value="MetI-like"/>
</dbReference>
<dbReference type="GO" id="GO:0005886">
    <property type="term" value="C:plasma membrane"/>
    <property type="evidence" value="ECO:0007669"/>
    <property type="project" value="UniProtKB-SubCell"/>
</dbReference>
<evidence type="ECO:0000256" key="2">
    <source>
        <dbReference type="ARBA" id="ARBA00022448"/>
    </source>
</evidence>
<protein>
    <submittedName>
        <fullName evidence="9">ABC transporter permease</fullName>
    </submittedName>
</protein>
<evidence type="ECO:0000256" key="6">
    <source>
        <dbReference type="ARBA" id="ARBA00023136"/>
    </source>
</evidence>
<comment type="subcellular location">
    <subcellularLocation>
        <location evidence="1 7">Cell membrane</location>
        <topology evidence="1 7">Multi-pass membrane protein</topology>
    </subcellularLocation>
</comment>
<keyword evidence="5 7" id="KW-1133">Transmembrane helix</keyword>
<keyword evidence="2 7" id="KW-0813">Transport</keyword>
<keyword evidence="3" id="KW-1003">Cell membrane</keyword>
<evidence type="ECO:0000256" key="5">
    <source>
        <dbReference type="ARBA" id="ARBA00022989"/>
    </source>
</evidence>
<dbReference type="Pfam" id="PF00528">
    <property type="entry name" value="BPD_transp_1"/>
    <property type="match status" value="1"/>
</dbReference>
<dbReference type="SUPFAM" id="SSF161098">
    <property type="entry name" value="MetI-like"/>
    <property type="match status" value="1"/>
</dbReference>
<dbReference type="PROSITE" id="PS50928">
    <property type="entry name" value="ABC_TM1"/>
    <property type="match status" value="1"/>
</dbReference>
<feature type="transmembrane region" description="Helical" evidence="7">
    <location>
        <begin position="27"/>
        <end position="49"/>
    </location>
</feature>
<keyword evidence="4 7" id="KW-0812">Transmembrane</keyword>
<evidence type="ECO:0000256" key="4">
    <source>
        <dbReference type="ARBA" id="ARBA00022692"/>
    </source>
</evidence>
<reference evidence="9 10" key="1">
    <citation type="submission" date="2018-06" db="EMBL/GenBank/DDBJ databases">
        <title>Combined omics and stable isotope probing to characterize newly discovered Mariana Back-Arc vent microbial communities.</title>
        <authorList>
            <person name="Trembath-Reichert E."/>
            <person name="Huber J.A."/>
        </authorList>
    </citation>
    <scope>NUCLEOTIDE SEQUENCE [LARGE SCALE GENOMIC DNA]</scope>
    <source>
        <strain evidence="9">MAG 63_2</strain>
    </source>
</reference>
<dbReference type="CDD" id="cd06261">
    <property type="entry name" value="TM_PBP2"/>
    <property type="match status" value="1"/>
</dbReference>
<keyword evidence="6 7" id="KW-0472">Membrane</keyword>
<name>A0A432GB68_9DELT</name>
<dbReference type="Gene3D" id="1.10.3720.10">
    <property type="entry name" value="MetI-like"/>
    <property type="match status" value="1"/>
</dbReference>